<protein>
    <submittedName>
        <fullName evidence="1">Spo0E family sporulation regulatory protein-aspartic acid phosphatase</fullName>
    </submittedName>
</protein>
<dbReference type="OrthoDB" id="2973153at2"/>
<sequence length="73" mass="8413">MIGFSYSCDINDELQVQIQEKRQKMIHSAKEHGLQSDQTINISQELDILINKFLHLRSVRDTEGIPMVEGTLK</sequence>
<dbReference type="InterPro" id="IPR053028">
    <property type="entry name" value="Spo0E-like_phosphatase"/>
</dbReference>
<evidence type="ECO:0000313" key="1">
    <source>
        <dbReference type="EMBL" id="MYL34794.1"/>
    </source>
</evidence>
<dbReference type="AlphaFoldDB" id="A0A6I4ZZQ7"/>
<name>A0A6I4ZZQ7_9BACI</name>
<dbReference type="EMBL" id="WMEQ01000011">
    <property type="protein sequence ID" value="MYL34794.1"/>
    <property type="molecule type" value="Genomic_DNA"/>
</dbReference>
<dbReference type="PANTHER" id="PTHR41263:SF1">
    <property type="entry name" value="ASPARTYL-PHOSPHATE PHOSPHATASE YISI"/>
    <property type="match status" value="1"/>
</dbReference>
<dbReference type="SUPFAM" id="SSF140500">
    <property type="entry name" value="BAS1536-like"/>
    <property type="match status" value="1"/>
</dbReference>
<dbReference type="Proteomes" id="UP000468638">
    <property type="component" value="Unassembled WGS sequence"/>
</dbReference>
<gene>
    <name evidence="1" type="ORF">GLW05_14455</name>
</gene>
<accession>A0A6I4ZZQ7</accession>
<dbReference type="PANTHER" id="PTHR41263">
    <property type="entry name" value="ASPARTYL-PHOSPHATE PHOSPHATASE YISI"/>
    <property type="match status" value="1"/>
</dbReference>
<dbReference type="InterPro" id="IPR018540">
    <property type="entry name" value="Spo0E-like"/>
</dbReference>
<evidence type="ECO:0000313" key="2">
    <source>
        <dbReference type="Proteomes" id="UP000468638"/>
    </source>
</evidence>
<dbReference type="InterPro" id="IPR036638">
    <property type="entry name" value="HLH_DNA-bd_sf"/>
</dbReference>
<dbReference type="GO" id="GO:0046983">
    <property type="term" value="F:protein dimerization activity"/>
    <property type="evidence" value="ECO:0007669"/>
    <property type="project" value="InterPro"/>
</dbReference>
<dbReference type="InterPro" id="IPR037208">
    <property type="entry name" value="Spo0E-like_sf"/>
</dbReference>
<dbReference type="RefSeq" id="WP_160847014.1">
    <property type="nucleotide sequence ID" value="NZ_WMEQ01000011.1"/>
</dbReference>
<dbReference type="GO" id="GO:0043937">
    <property type="term" value="P:regulation of sporulation"/>
    <property type="evidence" value="ECO:0007669"/>
    <property type="project" value="InterPro"/>
</dbReference>
<reference evidence="1 2" key="1">
    <citation type="submission" date="2019-11" db="EMBL/GenBank/DDBJ databases">
        <title>Genome sequences of 17 halophilic strains isolated from different environments.</title>
        <authorList>
            <person name="Furrow R.E."/>
        </authorList>
    </citation>
    <scope>NUCLEOTIDE SEQUENCE [LARGE SCALE GENOMIC DNA]</scope>
    <source>
        <strain evidence="1 2">22514_16_FS</strain>
    </source>
</reference>
<comment type="caution">
    <text evidence="1">The sequence shown here is derived from an EMBL/GenBank/DDBJ whole genome shotgun (WGS) entry which is preliminary data.</text>
</comment>
<proteinExistence type="predicted"/>
<dbReference type="Pfam" id="PF09388">
    <property type="entry name" value="SpoOE-like"/>
    <property type="match status" value="1"/>
</dbReference>
<dbReference type="Gene3D" id="4.10.280.10">
    <property type="entry name" value="Helix-loop-helix DNA-binding domain"/>
    <property type="match status" value="1"/>
</dbReference>
<organism evidence="1 2">
    <name type="scientific">Pontibacillus yanchengensis</name>
    <dbReference type="NCBI Taxonomy" id="462910"/>
    <lineage>
        <taxon>Bacteria</taxon>
        <taxon>Bacillati</taxon>
        <taxon>Bacillota</taxon>
        <taxon>Bacilli</taxon>
        <taxon>Bacillales</taxon>
        <taxon>Bacillaceae</taxon>
        <taxon>Pontibacillus</taxon>
    </lineage>
</organism>